<comment type="caution">
    <text evidence="1">The sequence shown here is derived from an EMBL/GenBank/DDBJ whole genome shotgun (WGS) entry which is preliminary data.</text>
</comment>
<evidence type="ECO:0000313" key="1">
    <source>
        <dbReference type="EMBL" id="CAK5081997.1"/>
    </source>
</evidence>
<reference evidence="1" key="1">
    <citation type="submission" date="2023-11" db="EMBL/GenBank/DDBJ databases">
        <authorList>
            <person name="Poullet M."/>
        </authorList>
    </citation>
    <scope>NUCLEOTIDE SEQUENCE</scope>
    <source>
        <strain evidence="1">E1834</strain>
    </source>
</reference>
<sequence>MSNFTGNTEWLLAKIVKIENEKYKVELKNNSLSGVIFTRCSEDIRKFNVDFQINEIVEIWNYNEWVLGRILGKEREEYIVRIESGEFYGEIFKSYPNNLKKHGEVEHYEIDEIVEVMNNDKITGETNWIKAKILEIKRGNNYVVEIVEKCKLKGAEFNRNISNIRKFKSENNFQVGEEVEVYFYDKIEDKTEWVKAKILEIINGIYMLKNETHTILKEYYSFNLRKINSK</sequence>
<organism evidence="1 2">
    <name type="scientific">Meloidogyne enterolobii</name>
    <name type="common">Root-knot nematode worm</name>
    <name type="synonym">Meloidogyne mayaguensis</name>
    <dbReference type="NCBI Taxonomy" id="390850"/>
    <lineage>
        <taxon>Eukaryota</taxon>
        <taxon>Metazoa</taxon>
        <taxon>Ecdysozoa</taxon>
        <taxon>Nematoda</taxon>
        <taxon>Chromadorea</taxon>
        <taxon>Rhabditida</taxon>
        <taxon>Tylenchina</taxon>
        <taxon>Tylenchomorpha</taxon>
        <taxon>Tylenchoidea</taxon>
        <taxon>Meloidogynidae</taxon>
        <taxon>Meloidogyninae</taxon>
        <taxon>Meloidogyne</taxon>
    </lineage>
</organism>
<gene>
    <name evidence="1" type="ORF">MENTE1834_LOCUS29241</name>
</gene>
<evidence type="ECO:0000313" key="2">
    <source>
        <dbReference type="Proteomes" id="UP001497535"/>
    </source>
</evidence>
<name>A0ACB0ZUF6_MELEN</name>
<dbReference type="Proteomes" id="UP001497535">
    <property type="component" value="Unassembled WGS sequence"/>
</dbReference>
<accession>A0ACB0ZUF6</accession>
<dbReference type="EMBL" id="CAVMJV010000045">
    <property type="protein sequence ID" value="CAK5081997.1"/>
    <property type="molecule type" value="Genomic_DNA"/>
</dbReference>
<proteinExistence type="predicted"/>
<protein>
    <submittedName>
        <fullName evidence="1">Uncharacterized protein</fullName>
    </submittedName>
</protein>
<keyword evidence="2" id="KW-1185">Reference proteome</keyword>